<dbReference type="Proteomes" id="UP000235388">
    <property type="component" value="Unassembled WGS sequence"/>
</dbReference>
<dbReference type="AlphaFoldDB" id="A0A2N5S577"/>
<evidence type="ECO:0000256" key="1">
    <source>
        <dbReference type="SAM" id="MobiDB-lite"/>
    </source>
</evidence>
<reference evidence="2 3" key="1">
    <citation type="submission" date="2017-11" db="EMBL/GenBank/DDBJ databases">
        <title>De novo assembly and phasing of dikaryotic genomes from two isolates of Puccinia coronata f. sp. avenae, the causal agent of oat crown rust.</title>
        <authorList>
            <person name="Miller M.E."/>
            <person name="Zhang Y."/>
            <person name="Omidvar V."/>
            <person name="Sperschneider J."/>
            <person name="Schwessinger B."/>
            <person name="Raley C."/>
            <person name="Palmer J.M."/>
            <person name="Garnica D."/>
            <person name="Upadhyaya N."/>
            <person name="Rathjen J."/>
            <person name="Taylor J.M."/>
            <person name="Park R.F."/>
            <person name="Dodds P.N."/>
            <person name="Hirsch C.D."/>
            <person name="Kianian S.F."/>
            <person name="Figueroa M."/>
        </authorList>
    </citation>
    <scope>NUCLEOTIDE SEQUENCE [LARGE SCALE GENOMIC DNA]</scope>
    <source>
        <strain evidence="2">12NC29</strain>
    </source>
</reference>
<feature type="compositionally biased region" description="Basic and acidic residues" evidence="1">
    <location>
        <begin position="78"/>
        <end position="89"/>
    </location>
</feature>
<feature type="compositionally biased region" description="Basic and acidic residues" evidence="1">
    <location>
        <begin position="148"/>
        <end position="173"/>
    </location>
</feature>
<dbReference type="OrthoDB" id="2517957at2759"/>
<feature type="compositionally biased region" description="Polar residues" evidence="1">
    <location>
        <begin position="90"/>
        <end position="105"/>
    </location>
</feature>
<sequence length="194" mass="21213">MPQACLISTDSKVNQLQHLIPIPIQIPNPIHHASQMAPTHSTWTSPLPQRNTSRPPSRQSSQILTPVKTHSKYVCPDNDTRRLLVREDQASNSKSQAAPSNTSPVRPTIKRQHQSSSSSANFVASSQSKQKKSTTKVTKSKPKRKGVVSHDSDSSESHSDAENDSDSGSKKDAAVQVMDLTQDSDIENAKVKKT</sequence>
<proteinExistence type="predicted"/>
<evidence type="ECO:0000313" key="3">
    <source>
        <dbReference type="Proteomes" id="UP000235388"/>
    </source>
</evidence>
<comment type="caution">
    <text evidence="2">The sequence shown here is derived from an EMBL/GenBank/DDBJ whole genome shotgun (WGS) entry which is preliminary data.</text>
</comment>
<evidence type="ECO:0000313" key="2">
    <source>
        <dbReference type="EMBL" id="PLW08390.1"/>
    </source>
</evidence>
<accession>A0A2N5S577</accession>
<feature type="compositionally biased region" description="Low complexity" evidence="1">
    <location>
        <begin position="114"/>
        <end position="128"/>
    </location>
</feature>
<protein>
    <submittedName>
        <fullName evidence="2">Uncharacterized protein</fullName>
    </submittedName>
</protein>
<feature type="compositionally biased region" description="Polar residues" evidence="1">
    <location>
        <begin position="36"/>
        <end position="64"/>
    </location>
</feature>
<feature type="compositionally biased region" description="Basic residues" evidence="1">
    <location>
        <begin position="129"/>
        <end position="147"/>
    </location>
</feature>
<gene>
    <name evidence="2" type="ORF">PCANC_25220</name>
</gene>
<feature type="region of interest" description="Disordered" evidence="1">
    <location>
        <begin position="32"/>
        <end position="194"/>
    </location>
</feature>
<organism evidence="2 3">
    <name type="scientific">Puccinia coronata f. sp. avenae</name>
    <dbReference type="NCBI Taxonomy" id="200324"/>
    <lineage>
        <taxon>Eukaryota</taxon>
        <taxon>Fungi</taxon>
        <taxon>Dikarya</taxon>
        <taxon>Basidiomycota</taxon>
        <taxon>Pucciniomycotina</taxon>
        <taxon>Pucciniomycetes</taxon>
        <taxon>Pucciniales</taxon>
        <taxon>Pucciniaceae</taxon>
        <taxon>Puccinia</taxon>
    </lineage>
</organism>
<name>A0A2N5S577_9BASI</name>
<dbReference type="EMBL" id="PGCJ01001164">
    <property type="protein sequence ID" value="PLW08390.1"/>
    <property type="molecule type" value="Genomic_DNA"/>
</dbReference>
<keyword evidence="3" id="KW-1185">Reference proteome</keyword>